<reference evidence="1" key="1">
    <citation type="submission" date="2020-07" db="EMBL/GenBank/DDBJ databases">
        <title>Multicomponent nature underlies the extraordinary mechanical properties of spider dragline silk.</title>
        <authorList>
            <person name="Kono N."/>
            <person name="Nakamura H."/>
            <person name="Mori M."/>
            <person name="Yoshida Y."/>
            <person name="Ohtoshi R."/>
            <person name="Malay A.D."/>
            <person name="Moran D.A.P."/>
            <person name="Tomita M."/>
            <person name="Numata K."/>
            <person name="Arakawa K."/>
        </authorList>
    </citation>
    <scope>NUCLEOTIDE SEQUENCE</scope>
</reference>
<keyword evidence="2" id="KW-1185">Reference proteome</keyword>
<proteinExistence type="predicted"/>
<sequence length="108" mass="12365">MACNKDDASESCTTFLWNIENYSCFGYHSFRNISSPNFKKAEYGPVSEGHALEHDLAILAEDGSVLQMSMRKIFNGSLEESIFLLREADLSRDTLRIRCRIRRKGEKP</sequence>
<accession>A0A8X6GIU2</accession>
<organism evidence="1 2">
    <name type="scientific">Trichonephila clavata</name>
    <name type="common">Joro spider</name>
    <name type="synonym">Nephila clavata</name>
    <dbReference type="NCBI Taxonomy" id="2740835"/>
    <lineage>
        <taxon>Eukaryota</taxon>
        <taxon>Metazoa</taxon>
        <taxon>Ecdysozoa</taxon>
        <taxon>Arthropoda</taxon>
        <taxon>Chelicerata</taxon>
        <taxon>Arachnida</taxon>
        <taxon>Araneae</taxon>
        <taxon>Araneomorphae</taxon>
        <taxon>Entelegynae</taxon>
        <taxon>Araneoidea</taxon>
        <taxon>Nephilidae</taxon>
        <taxon>Trichonephila</taxon>
    </lineage>
</organism>
<dbReference type="AlphaFoldDB" id="A0A8X6GIU2"/>
<comment type="caution">
    <text evidence="1">The sequence shown here is derived from an EMBL/GenBank/DDBJ whole genome shotgun (WGS) entry which is preliminary data.</text>
</comment>
<evidence type="ECO:0000313" key="1">
    <source>
        <dbReference type="EMBL" id="GFQ83383.1"/>
    </source>
</evidence>
<protein>
    <submittedName>
        <fullName evidence="1">Uncharacterized protein</fullName>
    </submittedName>
</protein>
<evidence type="ECO:0000313" key="2">
    <source>
        <dbReference type="Proteomes" id="UP000887116"/>
    </source>
</evidence>
<dbReference type="Proteomes" id="UP000887116">
    <property type="component" value="Unassembled WGS sequence"/>
</dbReference>
<dbReference type="EMBL" id="BMAO01012710">
    <property type="protein sequence ID" value="GFQ83383.1"/>
    <property type="molecule type" value="Genomic_DNA"/>
</dbReference>
<name>A0A8X6GIU2_TRICU</name>
<gene>
    <name evidence="1" type="ORF">TNCT_269671</name>
</gene>